<dbReference type="Gene3D" id="3.40.50.1820">
    <property type="entry name" value="alpha/beta hydrolase"/>
    <property type="match status" value="1"/>
</dbReference>
<sequence>MAPTLVLLHALGASGGAWADVTARLGRRYACVAPDLPGFGGEPALSGGVAATLDWLAAEIARRSPANYLLVGHSMGGKFATLLAARAEAGDAGLAGLSGVVLLAGSPPAPEPMDESRRAEMIGWFTDGPPRNADARRFVAANVAHPLSPEREAKAVADVRRSSPAAWIDWLERGAREDWRDRVGRLSTPALIVAGAEDGDLGEQNQRRLNVPHFTSPRVAVVPDAAHLLPYEQPDAVAGLIDEAACAWLSVSASQESEKS</sequence>
<keyword evidence="4" id="KW-1185">Reference proteome</keyword>
<dbReference type="InterPro" id="IPR050228">
    <property type="entry name" value="Carboxylesterase_BioH"/>
</dbReference>
<dbReference type="PANTHER" id="PTHR43194">
    <property type="entry name" value="HYDROLASE ALPHA/BETA FOLD FAMILY"/>
    <property type="match status" value="1"/>
</dbReference>
<evidence type="ECO:0000259" key="2">
    <source>
        <dbReference type="Pfam" id="PF12697"/>
    </source>
</evidence>
<feature type="signal peptide" evidence="1">
    <location>
        <begin position="1"/>
        <end position="19"/>
    </location>
</feature>
<protein>
    <submittedName>
        <fullName evidence="3">2-succinyl-6-hydroxy-2, 4-cyclohexadiene-1-carboxylate synthase</fullName>
        <ecNumber evidence="3">4.2.99.20</ecNumber>
    </submittedName>
</protein>
<keyword evidence="3" id="KW-0456">Lyase</keyword>
<dbReference type="RefSeq" id="WP_088368176.1">
    <property type="nucleotide sequence ID" value="NZ_NBBI01000006.1"/>
</dbReference>
<dbReference type="EC" id="4.2.99.20" evidence="3"/>
<dbReference type="SUPFAM" id="SSF53474">
    <property type="entry name" value="alpha/beta-Hydrolases"/>
    <property type="match status" value="1"/>
</dbReference>
<dbReference type="PANTHER" id="PTHR43194:SF2">
    <property type="entry name" value="PEROXISOMAL MEMBRANE PROTEIN LPX1"/>
    <property type="match status" value="1"/>
</dbReference>
<name>A0A245ZFE2_9SPHN</name>
<keyword evidence="1" id="KW-0732">Signal</keyword>
<dbReference type="GO" id="GO:0070205">
    <property type="term" value="F:2-succinyl-6-hydroxy-2,4-cyclohexadiene-1-carboxylate synthase activity"/>
    <property type="evidence" value="ECO:0007669"/>
    <property type="project" value="UniProtKB-EC"/>
</dbReference>
<dbReference type="InterPro" id="IPR000073">
    <property type="entry name" value="AB_hydrolase_1"/>
</dbReference>
<proteinExistence type="predicted"/>
<feature type="domain" description="AB hydrolase-1" evidence="2">
    <location>
        <begin position="5"/>
        <end position="238"/>
    </location>
</feature>
<dbReference type="EMBL" id="NBBI01000006">
    <property type="protein sequence ID" value="OWK28461.1"/>
    <property type="molecule type" value="Genomic_DNA"/>
</dbReference>
<dbReference type="InterPro" id="IPR029058">
    <property type="entry name" value="AB_hydrolase_fold"/>
</dbReference>
<evidence type="ECO:0000256" key="1">
    <source>
        <dbReference type="SAM" id="SignalP"/>
    </source>
</evidence>
<dbReference type="AlphaFoldDB" id="A0A245ZFE2"/>
<dbReference type="Proteomes" id="UP000197290">
    <property type="component" value="Unassembled WGS sequence"/>
</dbReference>
<dbReference type="PRINTS" id="PR00111">
    <property type="entry name" value="ABHYDROLASE"/>
</dbReference>
<reference evidence="3 4" key="1">
    <citation type="submission" date="2017-03" db="EMBL/GenBank/DDBJ databases">
        <title>Genome sequence of Sphingomonas dokdonensis DSM 21029.</title>
        <authorList>
            <person name="Poehlein A."/>
            <person name="Wuebbeler J.H."/>
            <person name="Steinbuechel A."/>
            <person name="Daniel R."/>
        </authorList>
    </citation>
    <scope>NUCLEOTIDE SEQUENCE [LARGE SCALE GENOMIC DNA]</scope>
    <source>
        <strain evidence="3 4">DSM 21029</strain>
    </source>
</reference>
<feature type="chain" id="PRO_5013235796" evidence="1">
    <location>
        <begin position="20"/>
        <end position="260"/>
    </location>
</feature>
<organism evidence="3 4">
    <name type="scientific">Sphingomonas dokdonensis</name>
    <dbReference type="NCBI Taxonomy" id="344880"/>
    <lineage>
        <taxon>Bacteria</taxon>
        <taxon>Pseudomonadati</taxon>
        <taxon>Pseudomonadota</taxon>
        <taxon>Alphaproteobacteria</taxon>
        <taxon>Sphingomonadales</taxon>
        <taxon>Sphingomonadaceae</taxon>
        <taxon>Sphingomonas</taxon>
    </lineage>
</organism>
<comment type="caution">
    <text evidence="3">The sequence shown here is derived from an EMBL/GenBank/DDBJ whole genome shotgun (WGS) entry which is preliminary data.</text>
</comment>
<evidence type="ECO:0000313" key="4">
    <source>
        <dbReference type="Proteomes" id="UP000197290"/>
    </source>
</evidence>
<dbReference type="Pfam" id="PF12697">
    <property type="entry name" value="Abhydrolase_6"/>
    <property type="match status" value="1"/>
</dbReference>
<accession>A0A245ZFE2</accession>
<gene>
    <name evidence="3" type="primary">menH</name>
    <name evidence="3" type="ORF">SPDO_28640</name>
</gene>
<evidence type="ECO:0000313" key="3">
    <source>
        <dbReference type="EMBL" id="OWK28461.1"/>
    </source>
</evidence>
<dbReference type="OrthoDB" id="9780765at2"/>